<dbReference type="OrthoDB" id="4630202at2759"/>
<protein>
    <submittedName>
        <fullName evidence="2">Uncharacterized protein</fullName>
    </submittedName>
</protein>
<reference evidence="2" key="1">
    <citation type="journal article" date="2020" name="Stud. Mycol.">
        <title>101 Dothideomycetes genomes: a test case for predicting lifestyles and emergence of pathogens.</title>
        <authorList>
            <person name="Haridas S."/>
            <person name="Albert R."/>
            <person name="Binder M."/>
            <person name="Bloem J."/>
            <person name="Labutti K."/>
            <person name="Salamov A."/>
            <person name="Andreopoulos B."/>
            <person name="Baker S."/>
            <person name="Barry K."/>
            <person name="Bills G."/>
            <person name="Bluhm B."/>
            <person name="Cannon C."/>
            <person name="Castanera R."/>
            <person name="Culley D."/>
            <person name="Daum C."/>
            <person name="Ezra D."/>
            <person name="Gonzalez J."/>
            <person name="Henrissat B."/>
            <person name="Kuo A."/>
            <person name="Liang C."/>
            <person name="Lipzen A."/>
            <person name="Lutzoni F."/>
            <person name="Magnuson J."/>
            <person name="Mondo S."/>
            <person name="Nolan M."/>
            <person name="Ohm R."/>
            <person name="Pangilinan J."/>
            <person name="Park H.-J."/>
            <person name="Ramirez L."/>
            <person name="Alfaro M."/>
            <person name="Sun H."/>
            <person name="Tritt A."/>
            <person name="Yoshinaga Y."/>
            <person name="Zwiers L.-H."/>
            <person name="Turgeon B."/>
            <person name="Goodwin S."/>
            <person name="Spatafora J."/>
            <person name="Crous P."/>
            <person name="Grigoriev I."/>
        </authorList>
    </citation>
    <scope>NUCLEOTIDE SEQUENCE</scope>
    <source>
        <strain evidence="2">CBS 122368</strain>
    </source>
</reference>
<sequence>MAVLNLNLLLLSVLAATNTLGAALTSRAAAAEPVDISARDVTTFRICKDIYFQNCANWKDVTTGVCYDFTSSDWNDKLSSAHSAAGFKCYIYKDWGCTGGEGGPITLNNDHRDLRQFGWNDITSSFRCWRS</sequence>
<organism evidence="2 3">
    <name type="scientific">Trematosphaeria pertusa</name>
    <dbReference type="NCBI Taxonomy" id="390896"/>
    <lineage>
        <taxon>Eukaryota</taxon>
        <taxon>Fungi</taxon>
        <taxon>Dikarya</taxon>
        <taxon>Ascomycota</taxon>
        <taxon>Pezizomycotina</taxon>
        <taxon>Dothideomycetes</taxon>
        <taxon>Pleosporomycetidae</taxon>
        <taxon>Pleosporales</taxon>
        <taxon>Massarineae</taxon>
        <taxon>Trematosphaeriaceae</taxon>
        <taxon>Trematosphaeria</taxon>
    </lineage>
</organism>
<dbReference type="AlphaFoldDB" id="A0A6A6HYY0"/>
<evidence type="ECO:0000313" key="3">
    <source>
        <dbReference type="Proteomes" id="UP000800094"/>
    </source>
</evidence>
<dbReference type="RefSeq" id="XP_033678285.1">
    <property type="nucleotide sequence ID" value="XM_033833955.1"/>
</dbReference>
<proteinExistence type="predicted"/>
<dbReference type="Proteomes" id="UP000800094">
    <property type="component" value="Unassembled WGS sequence"/>
</dbReference>
<keyword evidence="1" id="KW-0732">Signal</keyword>
<dbReference type="Gene3D" id="2.60.20.10">
    <property type="entry name" value="Crystallins"/>
    <property type="match status" value="1"/>
</dbReference>
<keyword evidence="3" id="KW-1185">Reference proteome</keyword>
<feature type="chain" id="PRO_5025550898" evidence="1">
    <location>
        <begin position="16"/>
        <end position="131"/>
    </location>
</feature>
<evidence type="ECO:0000256" key="1">
    <source>
        <dbReference type="SAM" id="SignalP"/>
    </source>
</evidence>
<evidence type="ECO:0000313" key="2">
    <source>
        <dbReference type="EMBL" id="KAF2243281.1"/>
    </source>
</evidence>
<accession>A0A6A6HYY0</accession>
<name>A0A6A6HYY0_9PLEO</name>
<dbReference type="EMBL" id="ML987205">
    <property type="protein sequence ID" value="KAF2243281.1"/>
    <property type="molecule type" value="Genomic_DNA"/>
</dbReference>
<gene>
    <name evidence="2" type="ORF">BU26DRAFT_569982</name>
</gene>
<dbReference type="GeneID" id="54587285"/>
<feature type="signal peptide" evidence="1">
    <location>
        <begin position="1"/>
        <end position="15"/>
    </location>
</feature>